<accession>K9WGC4</accession>
<dbReference type="eggNOG" id="COG5469">
    <property type="taxonomic scope" value="Bacteria"/>
</dbReference>
<dbReference type="STRING" id="1173027.Mic7113_3112"/>
<evidence type="ECO:0000313" key="2">
    <source>
        <dbReference type="Proteomes" id="UP000010471"/>
    </source>
</evidence>
<dbReference type="AlphaFoldDB" id="K9WGC4"/>
<dbReference type="OrthoDB" id="424426at2"/>
<name>K9WGC4_9CYAN</name>
<protein>
    <submittedName>
        <fullName evidence="1">Putative metal-binding protein</fullName>
    </submittedName>
</protein>
<organism evidence="1 2">
    <name type="scientific">Allocoleopsis franciscana PCC 7113</name>
    <dbReference type="NCBI Taxonomy" id="1173027"/>
    <lineage>
        <taxon>Bacteria</taxon>
        <taxon>Bacillati</taxon>
        <taxon>Cyanobacteriota</taxon>
        <taxon>Cyanophyceae</taxon>
        <taxon>Coleofasciculales</taxon>
        <taxon>Coleofasciculaceae</taxon>
        <taxon>Allocoleopsis</taxon>
        <taxon>Allocoleopsis franciscana</taxon>
    </lineage>
</organism>
<keyword evidence="2" id="KW-1185">Reference proteome</keyword>
<dbReference type="InterPro" id="IPR012863">
    <property type="entry name" value="DUF1636"/>
</dbReference>
<dbReference type="Proteomes" id="UP000010471">
    <property type="component" value="Chromosome"/>
</dbReference>
<proteinExistence type="predicted"/>
<gene>
    <name evidence="1" type="ORF">Mic7113_3112</name>
</gene>
<reference evidence="1 2" key="1">
    <citation type="submission" date="2012-06" db="EMBL/GenBank/DDBJ databases">
        <title>Finished chromosome of genome of Microcoleus sp. PCC 7113.</title>
        <authorList>
            <consortium name="US DOE Joint Genome Institute"/>
            <person name="Gugger M."/>
            <person name="Coursin T."/>
            <person name="Rippka R."/>
            <person name="Tandeau De Marsac N."/>
            <person name="Huntemann M."/>
            <person name="Wei C.-L."/>
            <person name="Han J."/>
            <person name="Detter J.C."/>
            <person name="Han C."/>
            <person name="Tapia R."/>
            <person name="Chen A."/>
            <person name="Kyrpides N."/>
            <person name="Mavromatis K."/>
            <person name="Markowitz V."/>
            <person name="Szeto E."/>
            <person name="Ivanova N."/>
            <person name="Pagani I."/>
            <person name="Pati A."/>
            <person name="Goodwin L."/>
            <person name="Nordberg H.P."/>
            <person name="Cantor M.N."/>
            <person name="Hua S.X."/>
            <person name="Woyke T."/>
            <person name="Kerfeld C.A."/>
        </authorList>
    </citation>
    <scope>NUCLEOTIDE SEQUENCE [LARGE SCALE GENOMIC DNA]</scope>
    <source>
        <strain evidence="1 2">PCC 7113</strain>
    </source>
</reference>
<evidence type="ECO:0000313" key="1">
    <source>
        <dbReference type="EMBL" id="AFZ18861.1"/>
    </source>
</evidence>
<dbReference type="HOGENOM" id="CLU_125446_2_0_3"/>
<dbReference type="EMBL" id="CP003630">
    <property type="protein sequence ID" value="AFZ18861.1"/>
    <property type="molecule type" value="Genomic_DNA"/>
</dbReference>
<sequence length="124" mass="13777">MKHTLFVCQSCHHSSKEQPKEQPADGTRLLEQLNTLGTEHIQSNEFEIQPVGCLWTCDKPCAVAFCAPQKPTYLFTTLPTDETAPALLEFGDRYLDSNTGDIPWKQFPEALQSVSIAKIPAVGE</sequence>
<dbReference type="RefSeq" id="WP_015183007.1">
    <property type="nucleotide sequence ID" value="NC_019738.1"/>
</dbReference>
<dbReference type="Pfam" id="PF07845">
    <property type="entry name" value="DUF1636"/>
    <property type="match status" value="1"/>
</dbReference>
<dbReference type="KEGG" id="mic:Mic7113_3112"/>